<dbReference type="PATRIC" id="fig|431306.5.peg.434"/>
<protein>
    <submittedName>
        <fullName evidence="1">Uncharacterized protein</fullName>
    </submittedName>
</protein>
<dbReference type="EMBL" id="LN609302">
    <property type="protein sequence ID" value="CEF53884.1"/>
    <property type="molecule type" value="Genomic_DNA"/>
</dbReference>
<accession>A0A0U4Y9J5</accession>
<sequence length="71" mass="7661">MVFRFQAGGLPSLHYASVNLVCGVCPAEFTSSPKPARRPILHSLYMFVQPAAGENPRKCWRIVAGCKGAAV</sequence>
<evidence type="ECO:0000313" key="2">
    <source>
        <dbReference type="Proteomes" id="UP000068250"/>
    </source>
</evidence>
<proteinExistence type="predicted"/>
<organism evidence="1 2">
    <name type="scientific">Acetobacter ghanensis</name>
    <dbReference type="NCBI Taxonomy" id="431306"/>
    <lineage>
        <taxon>Bacteria</taxon>
        <taxon>Pseudomonadati</taxon>
        <taxon>Pseudomonadota</taxon>
        <taxon>Alphaproteobacteria</taxon>
        <taxon>Acetobacterales</taxon>
        <taxon>Acetobacteraceae</taxon>
        <taxon>Acetobacter</taxon>
    </lineage>
</organism>
<dbReference type="AlphaFoldDB" id="A0A0U4Y9J5"/>
<evidence type="ECO:0000313" key="1">
    <source>
        <dbReference type="EMBL" id="CEF53884.1"/>
    </source>
</evidence>
<gene>
    <name evidence="1" type="ORF">AGA_462</name>
</gene>
<reference evidence="2" key="1">
    <citation type="submission" date="2014-09" db="EMBL/GenBank/DDBJ databases">
        <authorList>
            <person name="Illeghems K.G."/>
        </authorList>
    </citation>
    <scope>NUCLEOTIDE SEQUENCE [LARGE SCALE GENOMIC DNA]</scope>
    <source>
        <strain evidence="2">LMG 23848T</strain>
    </source>
</reference>
<name>A0A0U4Y9J5_9PROT</name>
<dbReference type="Proteomes" id="UP000068250">
    <property type="component" value="Chromosome I"/>
</dbReference>